<dbReference type="EMBL" id="RBIM01000001">
    <property type="protein sequence ID" value="RKR03597.1"/>
    <property type="molecule type" value="Genomic_DNA"/>
</dbReference>
<dbReference type="AlphaFoldDB" id="A0A495DKY5"/>
<feature type="region of interest" description="Disordered" evidence="1">
    <location>
        <begin position="49"/>
        <end position="70"/>
    </location>
</feature>
<comment type="caution">
    <text evidence="3">The sequence shown here is derived from an EMBL/GenBank/DDBJ whole genome shotgun (WGS) entry which is preliminary data.</text>
</comment>
<gene>
    <name evidence="3" type="ORF">C7435_0033</name>
</gene>
<evidence type="ECO:0000313" key="4">
    <source>
        <dbReference type="Proteomes" id="UP000273675"/>
    </source>
</evidence>
<protein>
    <recommendedName>
        <fullName evidence="2">C2H2-type domain-containing protein</fullName>
    </recommendedName>
</protein>
<name>A0A495DKY5_9PROT</name>
<reference evidence="3 4" key="1">
    <citation type="submission" date="2018-10" db="EMBL/GenBank/DDBJ databases">
        <title>Genomic Encyclopedia of Type Strains, Phase IV (KMG-IV): sequencing the most valuable type-strain genomes for metagenomic binning, comparative biology and taxonomic classification.</title>
        <authorList>
            <person name="Goeker M."/>
        </authorList>
    </citation>
    <scope>NUCLEOTIDE SEQUENCE [LARGE SCALE GENOMIC DNA]</scope>
    <source>
        <strain evidence="3 4">DSM 4734</strain>
    </source>
</reference>
<sequence length="70" mass="7550">MTTKRHGRRSGARTLCPICGRRLRGKKGLKMHMEAEHPSDFVGGAVSASSVGVSEQGPEFVIPQSRGRDS</sequence>
<dbReference type="PROSITE" id="PS00028">
    <property type="entry name" value="ZINC_FINGER_C2H2_1"/>
    <property type="match status" value="1"/>
</dbReference>
<evidence type="ECO:0000259" key="2">
    <source>
        <dbReference type="PROSITE" id="PS00028"/>
    </source>
</evidence>
<accession>A0A495DKY5</accession>
<organism evidence="3 4">
    <name type="scientific">Maricaulis maris</name>
    <dbReference type="NCBI Taxonomy" id="74318"/>
    <lineage>
        <taxon>Bacteria</taxon>
        <taxon>Pseudomonadati</taxon>
        <taxon>Pseudomonadota</taxon>
        <taxon>Alphaproteobacteria</taxon>
        <taxon>Maricaulales</taxon>
        <taxon>Maricaulaceae</taxon>
        <taxon>Maricaulis</taxon>
    </lineage>
</organism>
<evidence type="ECO:0000313" key="3">
    <source>
        <dbReference type="EMBL" id="RKR03597.1"/>
    </source>
</evidence>
<dbReference type="Proteomes" id="UP000273675">
    <property type="component" value="Unassembled WGS sequence"/>
</dbReference>
<dbReference type="InterPro" id="IPR013087">
    <property type="entry name" value="Znf_C2H2_type"/>
</dbReference>
<evidence type="ECO:0000256" key="1">
    <source>
        <dbReference type="SAM" id="MobiDB-lite"/>
    </source>
</evidence>
<feature type="domain" description="C2H2-type" evidence="2">
    <location>
        <begin position="16"/>
        <end position="37"/>
    </location>
</feature>
<proteinExistence type="predicted"/>